<keyword evidence="5" id="KW-1185">Reference proteome</keyword>
<dbReference type="PANTHER" id="PTHR43215">
    <property type="entry name" value="RADIAL SPOKE HEAD 1 HOMOLOG"/>
    <property type="match status" value="1"/>
</dbReference>
<proteinExistence type="predicted"/>
<evidence type="ECO:0000256" key="2">
    <source>
        <dbReference type="SAM" id="MobiDB-lite"/>
    </source>
</evidence>
<feature type="compositionally biased region" description="Low complexity" evidence="2">
    <location>
        <begin position="809"/>
        <end position="871"/>
    </location>
</feature>
<dbReference type="GO" id="GO:0005829">
    <property type="term" value="C:cytosol"/>
    <property type="evidence" value="ECO:0007669"/>
    <property type="project" value="TreeGrafter"/>
</dbReference>
<reference evidence="4" key="1">
    <citation type="submission" date="2021-01" db="EMBL/GenBank/DDBJ databases">
        <authorList>
            <consortium name="Genoscope - CEA"/>
            <person name="William W."/>
        </authorList>
    </citation>
    <scope>NUCLEOTIDE SEQUENCE</scope>
</reference>
<dbReference type="EMBL" id="CAJJDO010000043">
    <property type="protein sequence ID" value="CAD8165676.1"/>
    <property type="molecule type" value="Genomic_DNA"/>
</dbReference>
<dbReference type="InterPro" id="IPR000719">
    <property type="entry name" value="Prot_kinase_dom"/>
</dbReference>
<evidence type="ECO:0000256" key="1">
    <source>
        <dbReference type="ARBA" id="ARBA00022737"/>
    </source>
</evidence>
<dbReference type="SMART" id="SM00220">
    <property type="entry name" value="S_TKc"/>
    <property type="match status" value="1"/>
</dbReference>
<organism evidence="4 5">
    <name type="scientific">Paramecium pentaurelia</name>
    <dbReference type="NCBI Taxonomy" id="43138"/>
    <lineage>
        <taxon>Eukaryota</taxon>
        <taxon>Sar</taxon>
        <taxon>Alveolata</taxon>
        <taxon>Ciliophora</taxon>
        <taxon>Intramacronucleata</taxon>
        <taxon>Oligohymenophorea</taxon>
        <taxon>Peniculida</taxon>
        <taxon>Parameciidae</taxon>
        <taxon>Paramecium</taxon>
    </lineage>
</organism>
<dbReference type="OrthoDB" id="299374at2759"/>
<dbReference type="Proteomes" id="UP000689195">
    <property type="component" value="Unassembled WGS sequence"/>
</dbReference>
<dbReference type="PANTHER" id="PTHR43215:SF14">
    <property type="entry name" value="RADIAL SPOKE HEAD 1 HOMOLOG"/>
    <property type="match status" value="1"/>
</dbReference>
<feature type="region of interest" description="Disordered" evidence="2">
    <location>
        <begin position="932"/>
        <end position="965"/>
    </location>
</feature>
<gene>
    <name evidence="4" type="ORF">PPENT_87.1.T0430070</name>
</gene>
<keyword evidence="1" id="KW-0677">Repeat</keyword>
<protein>
    <recommendedName>
        <fullName evidence="3">Protein kinase domain-containing protein</fullName>
    </recommendedName>
</protein>
<dbReference type="GO" id="GO:0004672">
    <property type="term" value="F:protein kinase activity"/>
    <property type="evidence" value="ECO:0007669"/>
    <property type="project" value="InterPro"/>
</dbReference>
<evidence type="ECO:0000313" key="4">
    <source>
        <dbReference type="EMBL" id="CAD8165676.1"/>
    </source>
</evidence>
<evidence type="ECO:0000259" key="3">
    <source>
        <dbReference type="PROSITE" id="PS50011"/>
    </source>
</evidence>
<dbReference type="PROSITE" id="PS50011">
    <property type="entry name" value="PROTEIN_KINASE_DOM"/>
    <property type="match status" value="1"/>
</dbReference>
<feature type="compositionally biased region" description="Polar residues" evidence="2">
    <location>
        <begin position="796"/>
        <end position="807"/>
    </location>
</feature>
<feature type="compositionally biased region" description="Polar residues" evidence="2">
    <location>
        <begin position="751"/>
        <end position="775"/>
    </location>
</feature>
<evidence type="ECO:0000313" key="5">
    <source>
        <dbReference type="Proteomes" id="UP000689195"/>
    </source>
</evidence>
<dbReference type="AlphaFoldDB" id="A0A8S1UT92"/>
<feature type="domain" description="Protein kinase" evidence="3">
    <location>
        <begin position="1"/>
        <end position="292"/>
    </location>
</feature>
<dbReference type="Pfam" id="PF00069">
    <property type="entry name" value="Pkinase"/>
    <property type="match status" value="1"/>
</dbReference>
<dbReference type="GO" id="GO:0005524">
    <property type="term" value="F:ATP binding"/>
    <property type="evidence" value="ECO:0007669"/>
    <property type="project" value="InterPro"/>
</dbReference>
<comment type="caution">
    <text evidence="4">The sequence shown here is derived from an EMBL/GenBank/DDBJ whole genome shotgun (WGS) entry which is preliminary data.</text>
</comment>
<feature type="compositionally biased region" description="Low complexity" evidence="2">
    <location>
        <begin position="881"/>
        <end position="908"/>
    </location>
</feature>
<dbReference type="SMART" id="SM00698">
    <property type="entry name" value="MORN"/>
    <property type="match status" value="8"/>
</dbReference>
<accession>A0A8S1UT92</accession>
<name>A0A8S1UT92_9CILI</name>
<dbReference type="Pfam" id="PF02493">
    <property type="entry name" value="MORN"/>
    <property type="match status" value="8"/>
</dbReference>
<dbReference type="InterPro" id="IPR003409">
    <property type="entry name" value="MORN"/>
</dbReference>
<sequence length="1110" mass="129240">MGNADSNASIKAMHTNYIVVRNIKDDTRYGEGRIVKQKQTKQEVFQKEINLTDEEKYSALKIMLEKKESNSYDNLINITKLFYHEENQFCGQFFKIFILMEYIPTTLFDILEQRLAKKLEFQESELWTILIGCIEGCCILESQKITHQGLRLDSISYIDQFPYVKILDPILSGVPTTYQQLLQDDTKQINLNYLSPKLMQSLNDDMQPQHNPYKSDVYSLGMMMLHLTSQHNCEDCYDMQKMRVNHQQVQRRLLNLEQKFSSQYIQVLRTMLLLNEDQRPDFLQLRSEMQSMSPPASPKAYIEEQEEEVIQTKKSPIIQVEAYEQAVESFAIPQQQYQLQTSQQPQIFVNPEQSAKFIQQQQSSVHNSQVQAQRSIQLRQSQQSIQSNQSMYIQRNGLKDLRPDICDHLKILPLSEQPAEQSQIDTNIGNQIGAEELLNRSNLEQQDTLMPITSFSNSQQYQQFLQSKSNMPVSYESYKMESTYKNQQNVDPVSKYDYLYDKQMSNQQKFSNYQSDLKRTLESNRVQTVSESYPNGSRYEGQKLNGMRHGQGTFFYQDNGGVYEGQWFENKMHGQGTLFYASGKPAYEGEWLNDKFQGNGTLYNEEPQVLYGDFDFGDFDTIGDYWTRYVGQFNQDNKEGQGTLYISNGDRFEGNFLQDLINGPGRYIKKNGQIIQAKWWRNKLQYYPYGFCSPQRPMHPQVYYPNPIPQQRQAQYSLPPSVYRPSIGMRPPQQPYYPQYQIQNPTPPINYGQSPVKPQSALQQSYPVHQQNQRIPNYPPQVYKQQQQIAVRPPVGQQQIAPQQRGTAQYPYQPQQQQLSKQQPLLSPQQQPQLFPQQQTQLLPQQQTQNKVVQPPKQSSQQYLQSQSKPQAHPSQHRPEQQNQQIPQQQKQQVNKPPPQQFKQPQQSQKDDDLEKKFQDAIDRTRDLVQKYQNPQTKQPQQPQQTQQQQNPQTKQEQNSNQPQVDDNQLQDLALQYEDGYIYRGQGYEPATREGYGILTDQEDNTVYDGQWKDNQYHGQGKLINVQAEQIEGPFDYQDLSVIENGWLGYEGDFFEGKMNGFGRLQLTNGEMFEGQFQDGMIDGEGIFTAANGQTIKGLWREGVLTQVFA</sequence>
<feature type="region of interest" description="Disordered" evidence="2">
    <location>
        <begin position="727"/>
        <end position="915"/>
    </location>
</feature>
<feature type="compositionally biased region" description="Low complexity" evidence="2">
    <location>
        <begin position="932"/>
        <end position="959"/>
    </location>
</feature>